<feature type="region of interest" description="Disordered" evidence="1">
    <location>
        <begin position="75"/>
        <end position="94"/>
    </location>
</feature>
<evidence type="ECO:0000313" key="2">
    <source>
        <dbReference type="EMBL" id="SAM75070.1"/>
    </source>
</evidence>
<evidence type="ECO:0000256" key="1">
    <source>
        <dbReference type="SAM" id="MobiDB-lite"/>
    </source>
</evidence>
<organism evidence="2 3">
    <name type="scientific">Ustilago bromivora</name>
    <dbReference type="NCBI Taxonomy" id="307758"/>
    <lineage>
        <taxon>Eukaryota</taxon>
        <taxon>Fungi</taxon>
        <taxon>Dikarya</taxon>
        <taxon>Basidiomycota</taxon>
        <taxon>Ustilaginomycotina</taxon>
        <taxon>Ustilaginomycetes</taxon>
        <taxon>Ustilaginales</taxon>
        <taxon>Ustilaginaceae</taxon>
        <taxon>Ustilago</taxon>
    </lineage>
</organism>
<name>A0A1K0H237_9BASI</name>
<sequence>MPNRVVVRALGAWMQSTAVHVVLNRVIDVTSNFYPQARAIAFLVPIAASVAGFVGDTVTSLMGNREEEVQVGVMERSENHNETSEDNCQDHGNC</sequence>
<dbReference type="EMBL" id="LT558119">
    <property type="protein sequence ID" value="SAM75070.1"/>
    <property type="molecule type" value="Genomic_DNA"/>
</dbReference>
<gene>
    <name evidence="2" type="ORF">UBRO_01288</name>
</gene>
<dbReference type="OrthoDB" id="10330580at2759"/>
<protein>
    <submittedName>
        <fullName evidence="2">Uncharacterized protein</fullName>
    </submittedName>
</protein>
<dbReference type="Proteomes" id="UP000179920">
    <property type="component" value="Chromosome III"/>
</dbReference>
<reference evidence="3" key="1">
    <citation type="submission" date="2016-04" db="EMBL/GenBank/DDBJ databases">
        <authorList>
            <person name="Guldener U."/>
            <person name="Guldener U."/>
        </authorList>
    </citation>
    <scope>NUCLEOTIDE SEQUENCE [LARGE SCALE GENOMIC DNA]</scope>
    <source>
        <strain evidence="3">UB2112</strain>
    </source>
</reference>
<accession>A0A1K0H237</accession>
<proteinExistence type="predicted"/>
<dbReference type="AlphaFoldDB" id="A0A1K0H237"/>
<evidence type="ECO:0000313" key="3">
    <source>
        <dbReference type="Proteomes" id="UP000179920"/>
    </source>
</evidence>